<evidence type="ECO:0000313" key="3">
    <source>
        <dbReference type="Proteomes" id="UP000196531"/>
    </source>
</evidence>
<keyword evidence="1" id="KW-0732">Signal</keyword>
<comment type="caution">
    <text evidence="2">The sequence shown here is derived from an EMBL/GenBank/DDBJ whole genome shotgun (WGS) entry which is preliminary data.</text>
</comment>
<feature type="signal peptide" evidence="1">
    <location>
        <begin position="1"/>
        <end position="20"/>
    </location>
</feature>
<evidence type="ECO:0000313" key="2">
    <source>
        <dbReference type="EMBL" id="OUR94103.1"/>
    </source>
</evidence>
<reference evidence="3" key="1">
    <citation type="journal article" date="2017" name="Proc. Natl. Acad. Sci. U.S.A.">
        <title>Simulation of Deepwater Horizon oil plume reveals substrate specialization within a complex community of hydrocarbon-degraders.</title>
        <authorList>
            <person name="Hu P."/>
            <person name="Dubinsky E.A."/>
            <person name="Probst A.J."/>
            <person name="Wang J."/>
            <person name="Sieber C.M.K."/>
            <person name="Tom L.M."/>
            <person name="Gardinali P."/>
            <person name="Banfield J.F."/>
            <person name="Atlas R.M."/>
            <person name="Andersen G.L."/>
        </authorList>
    </citation>
    <scope>NUCLEOTIDE SEQUENCE [LARGE SCALE GENOMIC DNA]</scope>
</reference>
<protein>
    <recommendedName>
        <fullName evidence="4">Lipoprotein</fullName>
    </recommendedName>
</protein>
<evidence type="ECO:0000256" key="1">
    <source>
        <dbReference type="SAM" id="SignalP"/>
    </source>
</evidence>
<proteinExistence type="predicted"/>
<dbReference type="Proteomes" id="UP000196531">
    <property type="component" value="Unassembled WGS sequence"/>
</dbReference>
<gene>
    <name evidence="2" type="ORF">A9Q84_17485</name>
</gene>
<dbReference type="PROSITE" id="PS51257">
    <property type="entry name" value="PROKAR_LIPOPROTEIN"/>
    <property type="match status" value="1"/>
</dbReference>
<dbReference type="EMBL" id="MAAO01000011">
    <property type="protein sequence ID" value="OUR94103.1"/>
    <property type="molecule type" value="Genomic_DNA"/>
</dbReference>
<name>A0A1Y5F3M0_9BACT</name>
<accession>A0A1Y5F3M0</accession>
<evidence type="ECO:0008006" key="4">
    <source>
        <dbReference type="Google" id="ProtNLM"/>
    </source>
</evidence>
<sequence>MNKIFLVLSFLLLSSCATSIHDYSHRDPASSANLRDCRDSARAFIAANPTKSGPIRTGENSLATKIPNFENFRSEMLNKRPSMDKFTKIYQDSHGGQSPKVKDALDFFVTAHQDLASHIRSGKGHSEELDHYLEMSAAHIDLGDSKLNKISAFRSDESMRDLFNTNFDLRKPEQRRIFDSLGWTNYKGHLGELDVLLRLGNLQAQGVYLVRQNLLNPKSQVVNDIFATALEQKLARLSVEQIPQLMQKYPKVFKNLDNLSNDEVLRRAKTFLETKEFDLIVKKHNRYSVVEVKNYKKPISRSEVSAGRGRNKTIFDQQLETIQIIRFLGLEETFFPTVAFLRGVTPEAKAILEREGISVLAEVVE</sequence>
<dbReference type="AlphaFoldDB" id="A0A1Y5F3M0"/>
<organism evidence="2 3">
    <name type="scientific">Halobacteriovorax marinus</name>
    <dbReference type="NCBI Taxonomy" id="97084"/>
    <lineage>
        <taxon>Bacteria</taxon>
        <taxon>Pseudomonadati</taxon>
        <taxon>Bdellovibrionota</taxon>
        <taxon>Bacteriovoracia</taxon>
        <taxon>Bacteriovoracales</taxon>
        <taxon>Halobacteriovoraceae</taxon>
        <taxon>Halobacteriovorax</taxon>
    </lineage>
</organism>
<feature type="chain" id="PRO_5012011785" description="Lipoprotein" evidence="1">
    <location>
        <begin position="21"/>
        <end position="365"/>
    </location>
</feature>